<reference evidence="2 3" key="1">
    <citation type="submission" date="2014-01" db="EMBL/GenBank/DDBJ databases">
        <authorList>
            <person name="Dobos K."/>
            <person name="Lenaerts A."/>
            <person name="Ordway D."/>
            <person name="DeGroote M.A."/>
            <person name="Parker T."/>
            <person name="Sizemore C."/>
            <person name="Tallon L.J."/>
            <person name="Sadzewicz L.K."/>
            <person name="Sengamalay N."/>
            <person name="Fraser C.M."/>
            <person name="Hine E."/>
            <person name="Shefchek K.A."/>
            <person name="Das S.P."/>
            <person name="Tettelin H."/>
        </authorList>
    </citation>
    <scope>NUCLEOTIDE SEQUENCE [LARGE SCALE GENOMIC DNA]</scope>
    <source>
        <strain evidence="2 3">Harvey</strain>
    </source>
</reference>
<name>A0ABP3A6Z0_MYCUL</name>
<sequence>MTTTRTGGTRAETAAIGKITAGPTAATAGLDATDHAESTRTRMQR</sequence>
<keyword evidence="3" id="KW-1185">Reference proteome</keyword>
<feature type="compositionally biased region" description="Basic and acidic residues" evidence="1">
    <location>
        <begin position="32"/>
        <end position="45"/>
    </location>
</feature>
<evidence type="ECO:0000313" key="2">
    <source>
        <dbReference type="EMBL" id="EUA86421.1"/>
    </source>
</evidence>
<proteinExistence type="predicted"/>
<evidence type="ECO:0000256" key="1">
    <source>
        <dbReference type="SAM" id="MobiDB-lite"/>
    </source>
</evidence>
<protein>
    <submittedName>
        <fullName evidence="2">Uncharacterized protein</fullName>
    </submittedName>
</protein>
<accession>A0ABP3A6Z0</accession>
<gene>
    <name evidence="2" type="ORF">I551_7190</name>
</gene>
<evidence type="ECO:0000313" key="3">
    <source>
        <dbReference type="Proteomes" id="UP000020681"/>
    </source>
</evidence>
<dbReference type="EMBL" id="JAOL01000175">
    <property type="protein sequence ID" value="EUA86421.1"/>
    <property type="molecule type" value="Genomic_DNA"/>
</dbReference>
<dbReference type="Proteomes" id="UP000020681">
    <property type="component" value="Unassembled WGS sequence"/>
</dbReference>
<comment type="caution">
    <text evidence="2">The sequence shown here is derived from an EMBL/GenBank/DDBJ whole genome shotgun (WGS) entry which is preliminary data.</text>
</comment>
<organism evidence="2 3">
    <name type="scientific">Mycobacterium ulcerans str. Harvey</name>
    <dbReference type="NCBI Taxonomy" id="1299332"/>
    <lineage>
        <taxon>Bacteria</taxon>
        <taxon>Bacillati</taxon>
        <taxon>Actinomycetota</taxon>
        <taxon>Actinomycetes</taxon>
        <taxon>Mycobacteriales</taxon>
        <taxon>Mycobacteriaceae</taxon>
        <taxon>Mycobacterium</taxon>
        <taxon>Mycobacterium ulcerans group</taxon>
    </lineage>
</organism>
<feature type="region of interest" description="Disordered" evidence="1">
    <location>
        <begin position="1"/>
        <end position="45"/>
    </location>
</feature>
<feature type="compositionally biased region" description="Low complexity" evidence="1">
    <location>
        <begin position="1"/>
        <end position="15"/>
    </location>
</feature>